<name>A0A8R7UT03_TRIUA</name>
<reference evidence="2" key="1">
    <citation type="journal article" date="2013" name="Nature">
        <title>Draft genome of the wheat A-genome progenitor Triticum urartu.</title>
        <authorList>
            <person name="Ling H.Q."/>
            <person name="Zhao S."/>
            <person name="Liu D."/>
            <person name="Wang J."/>
            <person name="Sun H."/>
            <person name="Zhang C."/>
            <person name="Fan H."/>
            <person name="Li D."/>
            <person name="Dong L."/>
            <person name="Tao Y."/>
            <person name="Gao C."/>
            <person name="Wu H."/>
            <person name="Li Y."/>
            <person name="Cui Y."/>
            <person name="Guo X."/>
            <person name="Zheng S."/>
            <person name="Wang B."/>
            <person name="Yu K."/>
            <person name="Liang Q."/>
            <person name="Yang W."/>
            <person name="Lou X."/>
            <person name="Chen J."/>
            <person name="Feng M."/>
            <person name="Jian J."/>
            <person name="Zhang X."/>
            <person name="Luo G."/>
            <person name="Jiang Y."/>
            <person name="Liu J."/>
            <person name="Wang Z."/>
            <person name="Sha Y."/>
            <person name="Zhang B."/>
            <person name="Wu H."/>
            <person name="Tang D."/>
            <person name="Shen Q."/>
            <person name="Xue P."/>
            <person name="Zou S."/>
            <person name="Wang X."/>
            <person name="Liu X."/>
            <person name="Wang F."/>
            <person name="Yang Y."/>
            <person name="An X."/>
            <person name="Dong Z."/>
            <person name="Zhang K."/>
            <person name="Zhang X."/>
            <person name="Luo M.C."/>
            <person name="Dvorak J."/>
            <person name="Tong Y."/>
            <person name="Wang J."/>
            <person name="Yang H."/>
            <person name="Li Z."/>
            <person name="Wang D."/>
            <person name="Zhang A."/>
            <person name="Wang J."/>
        </authorList>
    </citation>
    <scope>NUCLEOTIDE SEQUENCE</scope>
    <source>
        <strain evidence="2">cv. G1812</strain>
    </source>
</reference>
<reference evidence="1" key="3">
    <citation type="submission" date="2022-06" db="UniProtKB">
        <authorList>
            <consortium name="EnsemblPlants"/>
        </authorList>
    </citation>
    <scope>IDENTIFICATION</scope>
</reference>
<protein>
    <submittedName>
        <fullName evidence="1">Uncharacterized protein</fullName>
    </submittedName>
</protein>
<dbReference type="Proteomes" id="UP000015106">
    <property type="component" value="Chromosome 6"/>
</dbReference>
<evidence type="ECO:0000313" key="2">
    <source>
        <dbReference type="Proteomes" id="UP000015106"/>
    </source>
</evidence>
<keyword evidence="2" id="KW-1185">Reference proteome</keyword>
<evidence type="ECO:0000313" key="1">
    <source>
        <dbReference type="EnsemblPlants" id="TuG1812G0600002604.01.T02"/>
    </source>
</evidence>
<proteinExistence type="predicted"/>
<accession>A0A8R7UT03</accession>
<dbReference type="AlphaFoldDB" id="A0A8R7UT03"/>
<dbReference type="EnsemblPlants" id="TuG1812G0600002604.01.T02">
    <property type="protein sequence ID" value="TuG1812G0600002604.01.T02"/>
    <property type="gene ID" value="TuG1812G0600002604.01"/>
</dbReference>
<sequence length="152" mass="17575">QRQRQRRHRRDDPAARTTSLASGVLPFLSHAVGIQRRRGWCKIRASSAVTTAFSSVPLHRRQYYRQNWNSAKKSRSRRICMQGTWRRGNGALVLKLWEPAAGSTGGISKHRPASAQLRVVIWWAEYTSGLRCQAHSWLRWVAWHVHSQLKLL</sequence>
<dbReference type="Gramene" id="TuG1812G0600002604.01.T02">
    <property type="protein sequence ID" value="TuG1812G0600002604.01.T02"/>
    <property type="gene ID" value="TuG1812G0600002604.01"/>
</dbReference>
<organism evidence="1 2">
    <name type="scientific">Triticum urartu</name>
    <name type="common">Red wild einkorn</name>
    <name type="synonym">Crithodium urartu</name>
    <dbReference type="NCBI Taxonomy" id="4572"/>
    <lineage>
        <taxon>Eukaryota</taxon>
        <taxon>Viridiplantae</taxon>
        <taxon>Streptophyta</taxon>
        <taxon>Embryophyta</taxon>
        <taxon>Tracheophyta</taxon>
        <taxon>Spermatophyta</taxon>
        <taxon>Magnoliopsida</taxon>
        <taxon>Liliopsida</taxon>
        <taxon>Poales</taxon>
        <taxon>Poaceae</taxon>
        <taxon>BOP clade</taxon>
        <taxon>Pooideae</taxon>
        <taxon>Triticodae</taxon>
        <taxon>Triticeae</taxon>
        <taxon>Triticinae</taxon>
        <taxon>Triticum</taxon>
    </lineage>
</organism>
<reference evidence="1" key="2">
    <citation type="submission" date="2018-03" db="EMBL/GenBank/DDBJ databases">
        <title>The Triticum urartu genome reveals the dynamic nature of wheat genome evolution.</title>
        <authorList>
            <person name="Ling H."/>
            <person name="Ma B."/>
            <person name="Shi X."/>
            <person name="Liu H."/>
            <person name="Dong L."/>
            <person name="Sun H."/>
            <person name="Cao Y."/>
            <person name="Gao Q."/>
            <person name="Zheng S."/>
            <person name="Li Y."/>
            <person name="Yu Y."/>
            <person name="Du H."/>
            <person name="Qi M."/>
            <person name="Li Y."/>
            <person name="Yu H."/>
            <person name="Cui Y."/>
            <person name="Wang N."/>
            <person name="Chen C."/>
            <person name="Wu H."/>
            <person name="Zhao Y."/>
            <person name="Zhang J."/>
            <person name="Li Y."/>
            <person name="Zhou W."/>
            <person name="Zhang B."/>
            <person name="Hu W."/>
            <person name="Eijk M."/>
            <person name="Tang J."/>
            <person name="Witsenboer H."/>
            <person name="Zhao S."/>
            <person name="Li Z."/>
            <person name="Zhang A."/>
            <person name="Wang D."/>
            <person name="Liang C."/>
        </authorList>
    </citation>
    <scope>NUCLEOTIDE SEQUENCE [LARGE SCALE GENOMIC DNA]</scope>
    <source>
        <strain evidence="1">cv. G1812</strain>
    </source>
</reference>